<dbReference type="Proteomes" id="UP000500826">
    <property type="component" value="Chromosome"/>
</dbReference>
<feature type="region of interest" description="Disordered" evidence="1">
    <location>
        <begin position="1"/>
        <end position="50"/>
    </location>
</feature>
<protein>
    <submittedName>
        <fullName evidence="2">Uncharacterized protein</fullName>
    </submittedName>
</protein>
<reference evidence="2 3" key="1">
    <citation type="submission" date="2020-05" db="EMBL/GenBank/DDBJ databases">
        <title>Ramlibacter rhizophilus sp. nov., isolated from rhizosphere soil of national flower Mugunghwa from South Korea.</title>
        <authorList>
            <person name="Zheng-Fei Y."/>
            <person name="Huan T."/>
        </authorList>
    </citation>
    <scope>NUCLEOTIDE SEQUENCE [LARGE SCALE GENOMIC DNA]</scope>
    <source>
        <strain evidence="2 3">H242</strain>
    </source>
</reference>
<dbReference type="EMBL" id="CP053418">
    <property type="protein sequence ID" value="QJW84210.1"/>
    <property type="molecule type" value="Genomic_DNA"/>
</dbReference>
<name>A0ABX6P270_9BURK</name>
<organism evidence="2 3">
    <name type="scientific">Ramlibacter terrae</name>
    <dbReference type="NCBI Taxonomy" id="2732511"/>
    <lineage>
        <taxon>Bacteria</taxon>
        <taxon>Pseudomonadati</taxon>
        <taxon>Pseudomonadota</taxon>
        <taxon>Betaproteobacteria</taxon>
        <taxon>Burkholderiales</taxon>
        <taxon>Comamonadaceae</taxon>
        <taxon>Ramlibacter</taxon>
    </lineage>
</organism>
<proteinExistence type="predicted"/>
<evidence type="ECO:0000313" key="3">
    <source>
        <dbReference type="Proteomes" id="UP000500826"/>
    </source>
</evidence>
<feature type="compositionally biased region" description="Low complexity" evidence="1">
    <location>
        <begin position="26"/>
        <end position="40"/>
    </location>
</feature>
<evidence type="ECO:0000256" key="1">
    <source>
        <dbReference type="SAM" id="MobiDB-lite"/>
    </source>
</evidence>
<gene>
    <name evidence="2" type="ORF">HK414_11260</name>
</gene>
<accession>A0ABX6P270</accession>
<reference evidence="2 3" key="2">
    <citation type="submission" date="2020-05" db="EMBL/GenBank/DDBJ databases">
        <authorList>
            <person name="Khan S.A."/>
            <person name="Jeon C.O."/>
            <person name="Chun B.H."/>
        </authorList>
    </citation>
    <scope>NUCLEOTIDE SEQUENCE [LARGE SCALE GENOMIC DNA]</scope>
    <source>
        <strain evidence="2 3">H242</strain>
    </source>
</reference>
<keyword evidence="3" id="KW-1185">Reference proteome</keyword>
<evidence type="ECO:0000313" key="2">
    <source>
        <dbReference type="EMBL" id="QJW84210.1"/>
    </source>
</evidence>
<sequence length="70" mass="7072">MKPASGGATSSIGGKGTVPWRRTGMSTPRAACRPARSASPHTGHAASLASACAPHLSQPVIAPLLHRVSF</sequence>